<evidence type="ECO:0008006" key="6">
    <source>
        <dbReference type="Google" id="ProtNLM"/>
    </source>
</evidence>
<feature type="repeat" description="ANK" evidence="3">
    <location>
        <begin position="860"/>
        <end position="892"/>
    </location>
</feature>
<feature type="repeat" description="ANK" evidence="3">
    <location>
        <begin position="40"/>
        <end position="72"/>
    </location>
</feature>
<feature type="repeat" description="ANK" evidence="3">
    <location>
        <begin position="587"/>
        <end position="619"/>
    </location>
</feature>
<feature type="repeat" description="ANK" evidence="3">
    <location>
        <begin position="247"/>
        <end position="280"/>
    </location>
</feature>
<feature type="repeat" description="ANK" evidence="3">
    <location>
        <begin position="536"/>
        <end position="568"/>
    </location>
</feature>
<protein>
    <recommendedName>
        <fullName evidence="6">Ankyrin repeat domain 52a</fullName>
    </recommendedName>
</protein>
<feature type="repeat" description="ANK" evidence="3">
    <location>
        <begin position="506"/>
        <end position="535"/>
    </location>
</feature>
<reference evidence="4 5" key="1">
    <citation type="submission" date="2018-05" db="EMBL/GenBank/DDBJ databases">
        <authorList>
            <person name="Datahose"/>
        </authorList>
    </citation>
    <scope>NUCLEOTIDE SEQUENCE</scope>
</reference>
<dbReference type="PANTHER" id="PTHR24198:SF192">
    <property type="entry name" value="SERINE_THREONINE-PROTEIN PHOSPHATASE 6 REGULATORY ANKYRIN REPEAT SUBUNIT A"/>
    <property type="match status" value="1"/>
</dbReference>
<evidence type="ECO:0000256" key="1">
    <source>
        <dbReference type="ARBA" id="ARBA00022737"/>
    </source>
</evidence>
<dbReference type="PROSITE" id="PS50297">
    <property type="entry name" value="ANK_REP_REGION"/>
    <property type="match status" value="16"/>
</dbReference>
<name>A0AAX7TN01_ASTCA</name>
<evidence type="ECO:0000313" key="5">
    <source>
        <dbReference type="Proteomes" id="UP000265100"/>
    </source>
</evidence>
<feature type="repeat" description="ANK" evidence="3">
    <location>
        <begin position="172"/>
        <end position="199"/>
    </location>
</feature>
<dbReference type="InterPro" id="IPR002110">
    <property type="entry name" value="Ankyrin_rpt"/>
</dbReference>
<dbReference type="InterPro" id="IPR036770">
    <property type="entry name" value="Ankyrin_rpt-contain_sf"/>
</dbReference>
<dbReference type="PRINTS" id="PR01415">
    <property type="entry name" value="ANKYRIN"/>
</dbReference>
<dbReference type="SUPFAM" id="SSF48403">
    <property type="entry name" value="Ankyrin repeat"/>
    <property type="match status" value="3"/>
</dbReference>
<reference evidence="4" key="3">
    <citation type="submission" date="2025-08" db="UniProtKB">
        <authorList>
            <consortium name="Ensembl"/>
        </authorList>
    </citation>
    <scope>IDENTIFICATION</scope>
</reference>
<dbReference type="Pfam" id="PF12796">
    <property type="entry name" value="Ank_2"/>
    <property type="match status" value="8"/>
</dbReference>
<feature type="repeat" description="ANK" evidence="3">
    <location>
        <begin position="76"/>
        <end position="105"/>
    </location>
</feature>
<evidence type="ECO:0000256" key="2">
    <source>
        <dbReference type="ARBA" id="ARBA00023043"/>
    </source>
</evidence>
<dbReference type="GeneTree" id="ENSGT00950000182908"/>
<feature type="repeat" description="ANK" evidence="3">
    <location>
        <begin position="620"/>
        <end position="652"/>
    </location>
</feature>
<sequence>MGVLNIADQPPLVQAIFSRNAEEVQLLLHKKEDVNALDQERRTPLHAAACVGDVHIMDLLIESGASVNAKDHIWLTPLHRAAASRNDRAVGLLLRRGADANARDKFWQTPLHVAAANRASRCAEALLTQLSNVNMADRSGRTALHHAAQSGHLEVVKLLVSRSADKSCKDKQGYTPLHAAAASGHIEIVKYLLRMGADVRCTLFIFQIDEPNGFGNTALHVACYMGQEAVATELVNHGANVNQPNKCGYTPLHLAAVSTNGALCLELLVNNGADVNQQSKEGKSPLHMAAIHGRFTRSQILIQNGGEIDCVDKYGNTPLHVAAKYGHELLISTLMTNGADTARRGIHGMFPLHLAVLYGFSDCCRKLLSSGLFNKCLYSIVSSMSKEHVLSAGFDINTPDNFGRTCLHAAASGGYQCTVTLVSAGAEVNEPDQTGCTPLHYSAASQAFSSCLEHLLDNGADPSMVNSKGYSAVHYAAYHGNKQNLELLLEMSFNALGDIESSIPVSPLHLAADKGHWQALRVLTETAAYVDMQDAAGRSVLYLAAQKGYARCVEVLLAQGASCLLNDNRLMWTPIHVSVYFLLLLSPSRTPLMLAVLGGHTDCVHFLLEKGALPDAKDKRGSTALHRGAVLGHDECVTALLEHKASALCRDTKGRTPLHYAASRGHTKILASLVQAAMETDPQDKLLDNKQYTPLHWAAYKGHEDCLEVLLEYKTFIHEEGNPFTPLHCALMNGHCGAAERLLETSGVHMINTRDAKGRTPLHAAAFAEDVAGLQLVLRHGADINAVDKSGRSALMVAADKGHSGTVAILLHRAKADLTLLDENRNTALHLACSKAHEMCALLILGEIHSPTLINATNSALQMPLHLAARNGLATVVQALLSRGATVLAVDEEGHTPALACAPNKDVADCLALILSTMKPFPQRDPSSCSCSSPTVSPSPGLNLLKHCGITAACAPLPSNGLHNGYVKDRHGAPVGLDGCLSE</sequence>
<reference evidence="5" key="2">
    <citation type="submission" date="2023-03" db="EMBL/GenBank/DDBJ databases">
        <authorList>
            <consortium name="Wellcome Sanger Institute Data Sharing"/>
        </authorList>
    </citation>
    <scope>NUCLEOTIDE SEQUENCE [LARGE SCALE GENOMIC DNA]</scope>
</reference>
<dbReference type="Proteomes" id="UP000265100">
    <property type="component" value="Chromosome 20"/>
</dbReference>
<feature type="repeat" description="ANK" evidence="3">
    <location>
        <begin position="106"/>
        <end position="138"/>
    </location>
</feature>
<feature type="repeat" description="ANK" evidence="3">
    <location>
        <begin position="139"/>
        <end position="171"/>
    </location>
</feature>
<dbReference type="Ensembl" id="ENSACLT00000060629.1">
    <property type="protein sequence ID" value="ENSACLP00000057957.1"/>
    <property type="gene ID" value="ENSACLG00000023262.2"/>
</dbReference>
<feature type="repeat" description="ANK" evidence="3">
    <location>
        <begin position="690"/>
        <end position="722"/>
    </location>
</feature>
<dbReference type="Gene3D" id="1.25.40.20">
    <property type="entry name" value="Ankyrin repeat-containing domain"/>
    <property type="match status" value="11"/>
</dbReference>
<dbReference type="SMART" id="SM00248">
    <property type="entry name" value="ANK"/>
    <property type="match status" value="25"/>
</dbReference>
<reference evidence="4" key="4">
    <citation type="submission" date="2025-09" db="UniProtKB">
        <authorList>
            <consortium name="Ensembl"/>
        </authorList>
    </citation>
    <scope>IDENTIFICATION</scope>
</reference>
<feature type="repeat" description="ANK" evidence="3">
    <location>
        <begin position="314"/>
        <end position="346"/>
    </location>
</feature>
<dbReference type="PROSITE" id="PS50088">
    <property type="entry name" value="ANK_REPEAT"/>
    <property type="match status" value="19"/>
</dbReference>
<keyword evidence="2 3" id="KW-0040">ANK repeat</keyword>
<evidence type="ECO:0000256" key="3">
    <source>
        <dbReference type="PROSITE-ProRule" id="PRU00023"/>
    </source>
</evidence>
<dbReference type="PANTHER" id="PTHR24198">
    <property type="entry name" value="ANKYRIN REPEAT AND PROTEIN KINASE DOMAIN-CONTAINING PROTEIN"/>
    <property type="match status" value="1"/>
</dbReference>
<keyword evidence="1" id="KW-0677">Repeat</keyword>
<feature type="repeat" description="ANK" evidence="3">
    <location>
        <begin position="757"/>
        <end position="789"/>
    </location>
</feature>
<feature type="repeat" description="ANK" evidence="3">
    <location>
        <begin position="214"/>
        <end position="246"/>
    </location>
</feature>
<proteinExistence type="predicted"/>
<keyword evidence="5" id="KW-1185">Reference proteome</keyword>
<dbReference type="Pfam" id="PF00023">
    <property type="entry name" value="Ank"/>
    <property type="match status" value="3"/>
</dbReference>
<feature type="repeat" description="ANK" evidence="3">
    <location>
        <begin position="281"/>
        <end position="313"/>
    </location>
</feature>
<feature type="repeat" description="ANK" evidence="3">
    <location>
        <begin position="790"/>
        <end position="823"/>
    </location>
</feature>
<accession>A0AAX7TN01</accession>
<feature type="repeat" description="ANK" evidence="3">
    <location>
        <begin position="653"/>
        <end position="685"/>
    </location>
</feature>
<feature type="repeat" description="ANK" evidence="3">
    <location>
        <begin position="434"/>
        <end position="467"/>
    </location>
</feature>
<dbReference type="AlphaFoldDB" id="A0AAX7TN01"/>
<evidence type="ECO:0000313" key="4">
    <source>
        <dbReference type="Ensembl" id="ENSACLP00000057957.1"/>
    </source>
</evidence>
<organism evidence="4 5">
    <name type="scientific">Astatotilapia calliptera</name>
    <name type="common">Eastern happy</name>
    <name type="synonym">Chromis callipterus</name>
    <dbReference type="NCBI Taxonomy" id="8154"/>
    <lineage>
        <taxon>Eukaryota</taxon>
        <taxon>Metazoa</taxon>
        <taxon>Chordata</taxon>
        <taxon>Craniata</taxon>
        <taxon>Vertebrata</taxon>
        <taxon>Euteleostomi</taxon>
        <taxon>Actinopterygii</taxon>
        <taxon>Neopterygii</taxon>
        <taxon>Teleostei</taxon>
        <taxon>Neoteleostei</taxon>
        <taxon>Acanthomorphata</taxon>
        <taxon>Ovalentaria</taxon>
        <taxon>Cichlomorphae</taxon>
        <taxon>Cichliformes</taxon>
        <taxon>Cichlidae</taxon>
        <taxon>African cichlids</taxon>
        <taxon>Pseudocrenilabrinae</taxon>
        <taxon>Haplochromini</taxon>
        <taxon>Astatotilapia</taxon>
    </lineage>
</organism>